<dbReference type="AlphaFoldDB" id="A0AAV9NLF4"/>
<accession>A0AAV9NLF4</accession>
<dbReference type="InterPro" id="IPR047142">
    <property type="entry name" value="OryJ/VirC-like"/>
</dbReference>
<dbReference type="Pfam" id="PF07883">
    <property type="entry name" value="Cupin_2"/>
    <property type="match status" value="1"/>
</dbReference>
<dbReference type="EMBL" id="JAVRRD010000005">
    <property type="protein sequence ID" value="KAK5058668.1"/>
    <property type="molecule type" value="Genomic_DNA"/>
</dbReference>
<sequence length="191" mass="20990">MVIENSLPSALRDPTIHITTHNADGKATLYSAAPSQWSWVEEFGVGLNAVYTTSTMPVSMNDDKDLKSHEANMTSGPNLSLVQKNGTVCRFVDYAPESPPLMHRTQSLDYGVVISGEMVMELDDGSTTSLKPGDVVVQRGTYHAWRNPSKTTWSRMLFVLQDSEPLLIGGERLREDIGDAVNHIPKSGNDE</sequence>
<dbReference type="SUPFAM" id="SSF51182">
    <property type="entry name" value="RmlC-like cupins"/>
    <property type="match status" value="1"/>
</dbReference>
<name>A0AAV9NLF4_9EURO</name>
<protein>
    <recommendedName>
        <fullName evidence="1">Cupin type-2 domain-containing protein</fullName>
    </recommendedName>
</protein>
<dbReference type="RefSeq" id="XP_064709191.1">
    <property type="nucleotide sequence ID" value="XM_064854465.1"/>
</dbReference>
<dbReference type="PANTHER" id="PTHR36156:SF2">
    <property type="entry name" value="CUPIN TYPE-2 DOMAIN-CONTAINING PROTEIN"/>
    <property type="match status" value="1"/>
</dbReference>
<comment type="caution">
    <text evidence="2">The sequence shown here is derived from an EMBL/GenBank/DDBJ whole genome shotgun (WGS) entry which is preliminary data.</text>
</comment>
<gene>
    <name evidence="2" type="ORF">LTR84_010932</name>
</gene>
<proteinExistence type="predicted"/>
<dbReference type="CDD" id="cd02231">
    <property type="entry name" value="cupin_BLL6423-like"/>
    <property type="match status" value="1"/>
</dbReference>
<dbReference type="InterPro" id="IPR014710">
    <property type="entry name" value="RmlC-like_jellyroll"/>
</dbReference>
<organism evidence="2 3">
    <name type="scientific">Exophiala bonariae</name>
    <dbReference type="NCBI Taxonomy" id="1690606"/>
    <lineage>
        <taxon>Eukaryota</taxon>
        <taxon>Fungi</taxon>
        <taxon>Dikarya</taxon>
        <taxon>Ascomycota</taxon>
        <taxon>Pezizomycotina</taxon>
        <taxon>Eurotiomycetes</taxon>
        <taxon>Chaetothyriomycetidae</taxon>
        <taxon>Chaetothyriales</taxon>
        <taxon>Herpotrichiellaceae</taxon>
        <taxon>Exophiala</taxon>
    </lineage>
</organism>
<dbReference type="Proteomes" id="UP001358417">
    <property type="component" value="Unassembled WGS sequence"/>
</dbReference>
<keyword evidence="3" id="KW-1185">Reference proteome</keyword>
<dbReference type="GeneID" id="89979086"/>
<feature type="domain" description="Cupin type-2" evidence="1">
    <location>
        <begin position="92"/>
        <end position="154"/>
    </location>
</feature>
<reference evidence="2 3" key="1">
    <citation type="submission" date="2023-08" db="EMBL/GenBank/DDBJ databases">
        <title>Black Yeasts Isolated from many extreme environments.</title>
        <authorList>
            <person name="Coleine C."/>
            <person name="Stajich J.E."/>
            <person name="Selbmann L."/>
        </authorList>
    </citation>
    <scope>NUCLEOTIDE SEQUENCE [LARGE SCALE GENOMIC DNA]</scope>
    <source>
        <strain evidence="2 3">CCFEE 5792</strain>
    </source>
</reference>
<dbReference type="InterPro" id="IPR013096">
    <property type="entry name" value="Cupin_2"/>
</dbReference>
<evidence type="ECO:0000259" key="1">
    <source>
        <dbReference type="Pfam" id="PF07883"/>
    </source>
</evidence>
<dbReference type="InterPro" id="IPR011051">
    <property type="entry name" value="RmlC_Cupin_sf"/>
</dbReference>
<evidence type="ECO:0000313" key="3">
    <source>
        <dbReference type="Proteomes" id="UP001358417"/>
    </source>
</evidence>
<evidence type="ECO:0000313" key="2">
    <source>
        <dbReference type="EMBL" id="KAK5058668.1"/>
    </source>
</evidence>
<dbReference type="Gene3D" id="2.60.120.10">
    <property type="entry name" value="Jelly Rolls"/>
    <property type="match status" value="1"/>
</dbReference>
<dbReference type="PANTHER" id="PTHR36156">
    <property type="entry name" value="SLR2101 PROTEIN"/>
    <property type="match status" value="1"/>
</dbReference>